<accession>A0A0C9VTP1</accession>
<evidence type="ECO:0000313" key="3">
    <source>
        <dbReference type="Proteomes" id="UP000054279"/>
    </source>
</evidence>
<reference evidence="2 3" key="1">
    <citation type="submission" date="2014-06" db="EMBL/GenBank/DDBJ databases">
        <title>Evolutionary Origins and Diversification of the Mycorrhizal Mutualists.</title>
        <authorList>
            <consortium name="DOE Joint Genome Institute"/>
            <consortium name="Mycorrhizal Genomics Consortium"/>
            <person name="Kohler A."/>
            <person name="Kuo A."/>
            <person name="Nagy L.G."/>
            <person name="Floudas D."/>
            <person name="Copeland A."/>
            <person name="Barry K.W."/>
            <person name="Cichocki N."/>
            <person name="Veneault-Fourrey C."/>
            <person name="LaButti K."/>
            <person name="Lindquist E.A."/>
            <person name="Lipzen A."/>
            <person name="Lundell T."/>
            <person name="Morin E."/>
            <person name="Murat C."/>
            <person name="Riley R."/>
            <person name="Ohm R."/>
            <person name="Sun H."/>
            <person name="Tunlid A."/>
            <person name="Henrissat B."/>
            <person name="Grigoriev I.V."/>
            <person name="Hibbett D.S."/>
            <person name="Martin F."/>
        </authorList>
    </citation>
    <scope>NUCLEOTIDE SEQUENCE [LARGE SCALE GENOMIC DNA]</scope>
    <source>
        <strain evidence="2 3">SS14</strain>
    </source>
</reference>
<dbReference type="Proteomes" id="UP000054279">
    <property type="component" value="Unassembled WGS sequence"/>
</dbReference>
<proteinExistence type="predicted"/>
<organism evidence="2 3">
    <name type="scientific">Sphaerobolus stellatus (strain SS14)</name>
    <dbReference type="NCBI Taxonomy" id="990650"/>
    <lineage>
        <taxon>Eukaryota</taxon>
        <taxon>Fungi</taxon>
        <taxon>Dikarya</taxon>
        <taxon>Basidiomycota</taxon>
        <taxon>Agaricomycotina</taxon>
        <taxon>Agaricomycetes</taxon>
        <taxon>Phallomycetidae</taxon>
        <taxon>Geastrales</taxon>
        <taxon>Sphaerobolaceae</taxon>
        <taxon>Sphaerobolus</taxon>
    </lineage>
</organism>
<evidence type="ECO:0000256" key="1">
    <source>
        <dbReference type="SAM" id="MobiDB-lite"/>
    </source>
</evidence>
<feature type="region of interest" description="Disordered" evidence="1">
    <location>
        <begin position="15"/>
        <end position="37"/>
    </location>
</feature>
<gene>
    <name evidence="2" type="ORF">M422DRAFT_255415</name>
</gene>
<dbReference type="EMBL" id="KN837136">
    <property type="protein sequence ID" value="KIJ41506.1"/>
    <property type="molecule type" value="Genomic_DNA"/>
</dbReference>
<name>A0A0C9VTP1_SPHS4</name>
<sequence length="106" mass="11572">MLRYSTFIDINTPTVSQTKAASPRPRRVASSRPSKIPQLKETTTAAAIPKTISARKRKATVKASPILVSRKVLETLSKNLDLQVSALTTQASSVNKEKLRVDKLLG</sequence>
<evidence type="ECO:0000313" key="2">
    <source>
        <dbReference type="EMBL" id="KIJ41506.1"/>
    </source>
</evidence>
<keyword evidence="3" id="KW-1185">Reference proteome</keyword>
<dbReference type="AlphaFoldDB" id="A0A0C9VTP1"/>
<protein>
    <submittedName>
        <fullName evidence="2">Uncharacterized protein</fullName>
    </submittedName>
</protein>
<dbReference type="HOGENOM" id="CLU_2224882_0_0_1"/>